<dbReference type="Proteomes" id="UP000696485">
    <property type="component" value="Unassembled WGS sequence"/>
</dbReference>
<evidence type="ECO:0000256" key="1">
    <source>
        <dbReference type="ARBA" id="ARBA00010617"/>
    </source>
</evidence>
<dbReference type="AlphaFoldDB" id="A0A9P5SC87"/>
<evidence type="ECO:0000256" key="5">
    <source>
        <dbReference type="PIRSR" id="PIRSR602401-1"/>
    </source>
</evidence>
<evidence type="ECO:0000256" key="3">
    <source>
        <dbReference type="ARBA" id="ARBA00023002"/>
    </source>
</evidence>
<dbReference type="PRINTS" id="PR00463">
    <property type="entry name" value="EP450I"/>
</dbReference>
<dbReference type="InterPro" id="IPR001128">
    <property type="entry name" value="Cyt_P450"/>
</dbReference>
<evidence type="ECO:0008006" key="9">
    <source>
        <dbReference type="Google" id="ProtNLM"/>
    </source>
</evidence>
<evidence type="ECO:0000256" key="4">
    <source>
        <dbReference type="ARBA" id="ARBA00023004"/>
    </source>
</evidence>
<dbReference type="PROSITE" id="PS00086">
    <property type="entry name" value="CYTOCHROME_P450"/>
    <property type="match status" value="1"/>
</dbReference>
<keyword evidence="6" id="KW-0503">Monooxygenase</keyword>
<evidence type="ECO:0000256" key="6">
    <source>
        <dbReference type="RuleBase" id="RU000461"/>
    </source>
</evidence>
<evidence type="ECO:0000313" key="7">
    <source>
        <dbReference type="EMBL" id="KAF9316664.1"/>
    </source>
</evidence>
<dbReference type="GO" id="GO:0016705">
    <property type="term" value="F:oxidoreductase activity, acting on paired donors, with incorporation or reduction of molecular oxygen"/>
    <property type="evidence" value="ECO:0007669"/>
    <property type="project" value="InterPro"/>
</dbReference>
<dbReference type="Gene3D" id="1.10.630.10">
    <property type="entry name" value="Cytochrome P450"/>
    <property type="match status" value="1"/>
</dbReference>
<dbReference type="PANTHER" id="PTHR24296">
    <property type="entry name" value="CYTOCHROME P450"/>
    <property type="match status" value="1"/>
</dbReference>
<keyword evidence="8" id="KW-1185">Reference proteome</keyword>
<keyword evidence="5 6" id="KW-0349">Heme</keyword>
<proteinExistence type="inferred from homology"/>
<sequence length="224" mass="24993">CFMIAGRDTTAQALAWQFYSLMADPRIMANIVHEIDTVLGRDETKISYEILMNELPYTKAVLHETLRLHPPVPKNMKQVAADDVLPDGTRVYAGEMVGYSAWCMGRNKSVWGEDAGMFVPERWLVPRVTEDGTGTSKEGVSPFGKFKPESQFKFNSFNAGPRLCLGTTFAILEALQTTCMLLQKYEFRLVPGHPVPAIKTSVSLPMKDGLMSIATLRKPVTMEE</sequence>
<evidence type="ECO:0000256" key="2">
    <source>
        <dbReference type="ARBA" id="ARBA00022723"/>
    </source>
</evidence>
<organism evidence="7 8">
    <name type="scientific">Podila minutissima</name>
    <dbReference type="NCBI Taxonomy" id="64525"/>
    <lineage>
        <taxon>Eukaryota</taxon>
        <taxon>Fungi</taxon>
        <taxon>Fungi incertae sedis</taxon>
        <taxon>Mucoromycota</taxon>
        <taxon>Mortierellomycotina</taxon>
        <taxon>Mortierellomycetes</taxon>
        <taxon>Mortierellales</taxon>
        <taxon>Mortierellaceae</taxon>
        <taxon>Podila</taxon>
    </lineage>
</organism>
<dbReference type="EMBL" id="JAAAUY010001978">
    <property type="protein sequence ID" value="KAF9316664.1"/>
    <property type="molecule type" value="Genomic_DNA"/>
</dbReference>
<dbReference type="GO" id="GO:0005506">
    <property type="term" value="F:iron ion binding"/>
    <property type="evidence" value="ECO:0007669"/>
    <property type="project" value="InterPro"/>
</dbReference>
<accession>A0A9P5SC87</accession>
<dbReference type="InterPro" id="IPR017972">
    <property type="entry name" value="Cyt_P450_CS"/>
</dbReference>
<dbReference type="PRINTS" id="PR00385">
    <property type="entry name" value="P450"/>
</dbReference>
<feature type="binding site" description="axial binding residue" evidence="5">
    <location>
        <position position="164"/>
    </location>
    <ligand>
        <name>heme</name>
        <dbReference type="ChEBI" id="CHEBI:30413"/>
    </ligand>
    <ligandPart>
        <name>Fe</name>
        <dbReference type="ChEBI" id="CHEBI:18248"/>
    </ligandPart>
</feature>
<dbReference type="GO" id="GO:0006629">
    <property type="term" value="P:lipid metabolic process"/>
    <property type="evidence" value="ECO:0007669"/>
    <property type="project" value="UniProtKB-ARBA"/>
</dbReference>
<dbReference type="InterPro" id="IPR002401">
    <property type="entry name" value="Cyt_P450_E_grp-I"/>
</dbReference>
<keyword evidence="2 5" id="KW-0479">Metal-binding</keyword>
<dbReference type="SUPFAM" id="SSF48264">
    <property type="entry name" value="Cytochrome P450"/>
    <property type="match status" value="1"/>
</dbReference>
<comment type="cofactor">
    <cofactor evidence="5">
        <name>heme</name>
        <dbReference type="ChEBI" id="CHEBI:30413"/>
    </cofactor>
</comment>
<feature type="non-terminal residue" evidence="7">
    <location>
        <position position="1"/>
    </location>
</feature>
<protein>
    <recommendedName>
        <fullName evidence="9">Cytochrome P450</fullName>
    </recommendedName>
</protein>
<keyword evidence="3 6" id="KW-0560">Oxidoreductase</keyword>
<dbReference type="Pfam" id="PF00067">
    <property type="entry name" value="p450"/>
    <property type="match status" value="1"/>
</dbReference>
<keyword evidence="4 5" id="KW-0408">Iron</keyword>
<name>A0A9P5SC87_9FUNG</name>
<dbReference type="GO" id="GO:0020037">
    <property type="term" value="F:heme binding"/>
    <property type="evidence" value="ECO:0007669"/>
    <property type="project" value="InterPro"/>
</dbReference>
<reference evidence="7" key="1">
    <citation type="journal article" date="2020" name="Fungal Divers.">
        <title>Resolving the Mortierellaceae phylogeny through synthesis of multi-gene phylogenetics and phylogenomics.</title>
        <authorList>
            <person name="Vandepol N."/>
            <person name="Liber J."/>
            <person name="Desiro A."/>
            <person name="Na H."/>
            <person name="Kennedy M."/>
            <person name="Barry K."/>
            <person name="Grigoriev I.V."/>
            <person name="Miller A.N."/>
            <person name="O'Donnell K."/>
            <person name="Stajich J.E."/>
            <person name="Bonito G."/>
        </authorList>
    </citation>
    <scope>NUCLEOTIDE SEQUENCE</scope>
    <source>
        <strain evidence="7">NVP1</strain>
    </source>
</reference>
<dbReference type="InterPro" id="IPR036396">
    <property type="entry name" value="Cyt_P450_sf"/>
</dbReference>
<evidence type="ECO:0000313" key="8">
    <source>
        <dbReference type="Proteomes" id="UP000696485"/>
    </source>
</evidence>
<dbReference type="GO" id="GO:0004497">
    <property type="term" value="F:monooxygenase activity"/>
    <property type="evidence" value="ECO:0007669"/>
    <property type="project" value="UniProtKB-KW"/>
</dbReference>
<comment type="caution">
    <text evidence="7">The sequence shown here is derived from an EMBL/GenBank/DDBJ whole genome shotgun (WGS) entry which is preliminary data.</text>
</comment>
<comment type="similarity">
    <text evidence="1 6">Belongs to the cytochrome P450 family.</text>
</comment>
<gene>
    <name evidence="7" type="ORF">BG006_003489</name>
</gene>